<proteinExistence type="predicted"/>
<evidence type="ECO:0000313" key="2">
    <source>
        <dbReference type="EMBL" id="CAL1285574.1"/>
    </source>
</evidence>
<gene>
    <name evidence="2" type="ORF">LARSCL_LOCUS13786</name>
</gene>
<dbReference type="AlphaFoldDB" id="A0AAV2ARB0"/>
<evidence type="ECO:0000313" key="3">
    <source>
        <dbReference type="Proteomes" id="UP001497382"/>
    </source>
</evidence>
<comment type="caution">
    <text evidence="2">The sequence shown here is derived from an EMBL/GenBank/DDBJ whole genome shotgun (WGS) entry which is preliminary data.</text>
</comment>
<dbReference type="Proteomes" id="UP001497382">
    <property type="component" value="Unassembled WGS sequence"/>
</dbReference>
<accession>A0AAV2ARB0</accession>
<evidence type="ECO:0000256" key="1">
    <source>
        <dbReference type="SAM" id="MobiDB-lite"/>
    </source>
</evidence>
<keyword evidence="3" id="KW-1185">Reference proteome</keyword>
<reference evidence="2 3" key="1">
    <citation type="submission" date="2024-04" db="EMBL/GenBank/DDBJ databases">
        <authorList>
            <person name="Rising A."/>
            <person name="Reimegard J."/>
            <person name="Sonavane S."/>
            <person name="Akerstrom W."/>
            <person name="Nylinder S."/>
            <person name="Hedman E."/>
            <person name="Kallberg Y."/>
        </authorList>
    </citation>
    <scope>NUCLEOTIDE SEQUENCE [LARGE SCALE GENOMIC DNA]</scope>
</reference>
<name>A0AAV2ARB0_9ARAC</name>
<sequence length="477" mass="54255">MEKLFDTYKQIVDRAISLGLLSEDSKSYYLSACGEEAVSDCTIKASNSCDIQVKHEQLQTSYENAHNLSRANSEELKQNLNPTIEFNAKKIQDKGNEVYKDQIPVSGRSIENYSILDINNFIKMANSIGSDSEISDILKAAHDISPGDYPAIPLSKVRRKPKKNEVVDFRIPIYLDINRKKAASKSSKVRRHSSLHKKGRINIKSSIIKNGYEKEFQNEKRMNNGTFQAYKSMHSSKIPIRVNLTNNDKNTSKLRTGNSNTHEQNYYYSKQTILGASSPKRLEMNVPPSRVLSTPPIFAYSKMRSRMKSPLRTDKSLTDTKVKKENIDCMERFPTMFQSFCERETDEKNKHGSKYTLLRSTNGRRLAFRSSPDVFESKTLAHLSSSDEHRFFKCATECKPFEKPDTPSEDSSWKESTDSEAKVQSNQKLLNLNIICQFFSSDSSGGKQDSTSVESLSQSKQVENEKMAAVGNKLRYR</sequence>
<organism evidence="2 3">
    <name type="scientific">Larinioides sclopetarius</name>
    <dbReference type="NCBI Taxonomy" id="280406"/>
    <lineage>
        <taxon>Eukaryota</taxon>
        <taxon>Metazoa</taxon>
        <taxon>Ecdysozoa</taxon>
        <taxon>Arthropoda</taxon>
        <taxon>Chelicerata</taxon>
        <taxon>Arachnida</taxon>
        <taxon>Araneae</taxon>
        <taxon>Araneomorphae</taxon>
        <taxon>Entelegynae</taxon>
        <taxon>Araneoidea</taxon>
        <taxon>Araneidae</taxon>
        <taxon>Larinioides</taxon>
    </lineage>
</organism>
<protein>
    <submittedName>
        <fullName evidence="2">Uncharacterized protein</fullName>
    </submittedName>
</protein>
<feature type="compositionally biased region" description="Polar residues" evidence="1">
    <location>
        <begin position="442"/>
        <end position="461"/>
    </location>
</feature>
<feature type="region of interest" description="Disordered" evidence="1">
    <location>
        <begin position="442"/>
        <end position="477"/>
    </location>
</feature>
<dbReference type="EMBL" id="CAXIEN010000192">
    <property type="protein sequence ID" value="CAL1285574.1"/>
    <property type="molecule type" value="Genomic_DNA"/>
</dbReference>